<accession>A0A2X2BZG3</accession>
<gene>
    <name evidence="1" type="ORF">NCTC10975_03801</name>
</gene>
<evidence type="ECO:0000313" key="2">
    <source>
        <dbReference type="Proteomes" id="UP000251485"/>
    </source>
</evidence>
<dbReference type="AlphaFoldDB" id="A0A2X2BZG3"/>
<evidence type="ECO:0000313" key="1">
    <source>
        <dbReference type="EMBL" id="SPZ01157.1"/>
    </source>
</evidence>
<organism evidence="1 2">
    <name type="scientific">Proteus mirabilis</name>
    <dbReference type="NCBI Taxonomy" id="584"/>
    <lineage>
        <taxon>Bacteria</taxon>
        <taxon>Pseudomonadati</taxon>
        <taxon>Pseudomonadota</taxon>
        <taxon>Gammaproteobacteria</taxon>
        <taxon>Enterobacterales</taxon>
        <taxon>Morganellaceae</taxon>
        <taxon>Proteus</taxon>
    </lineage>
</organism>
<dbReference type="Proteomes" id="UP000251485">
    <property type="component" value="Unassembled WGS sequence"/>
</dbReference>
<protein>
    <submittedName>
        <fullName evidence="1">Uncharacterized protein</fullName>
    </submittedName>
</protein>
<sequence>MGQNMKYHSLLKNLFYATFSIMALNFSGVTMAKNTMNDIYVINLSSNNAVCGVKINEMLVMHNKKYPKGHYSAGQNISSVLENGKNTLGIIMFNGSVFTGEEKLTPDMWCEVELKKLSANGDNTLISGLRLNGNNDGKMVVSDKYQNNSEQIYFGGPSRKSEYNLLEAKNQFNIQDLPQWQWEKATPVTEDDIPKIRAFYTELRQAFIDKNLDKLKTMGKISWEEMAYADNGSPDIFWKSLNFQERLEQGYKPNTINWDEYTFVTYNDNRVFRYEVGFSRLSPIELINSEGDNYFYNPYLSIIDGKVTIVR</sequence>
<proteinExistence type="predicted"/>
<name>A0A2X2BZG3_PROMI</name>
<dbReference type="EMBL" id="UAUE01000027">
    <property type="protein sequence ID" value="SPZ01157.1"/>
    <property type="molecule type" value="Genomic_DNA"/>
</dbReference>
<reference evidence="1 2" key="1">
    <citation type="submission" date="2018-06" db="EMBL/GenBank/DDBJ databases">
        <authorList>
            <consortium name="Pathogen Informatics"/>
            <person name="Doyle S."/>
        </authorList>
    </citation>
    <scope>NUCLEOTIDE SEQUENCE [LARGE SCALE GENOMIC DNA]</scope>
    <source>
        <strain evidence="1 2">NCTC10975</strain>
    </source>
</reference>